<feature type="transmembrane region" description="Helical" evidence="6">
    <location>
        <begin position="296"/>
        <end position="317"/>
    </location>
</feature>
<dbReference type="InterPro" id="IPR005829">
    <property type="entry name" value="Sugar_transporter_CS"/>
</dbReference>
<evidence type="ECO:0000256" key="1">
    <source>
        <dbReference type="ARBA" id="ARBA00004651"/>
    </source>
</evidence>
<proteinExistence type="predicted"/>
<keyword evidence="3 6" id="KW-0812">Transmembrane</keyword>
<name>A0A841KR96_9FIRM</name>
<feature type="transmembrane region" description="Helical" evidence="6">
    <location>
        <begin position="20"/>
        <end position="40"/>
    </location>
</feature>
<evidence type="ECO:0000256" key="2">
    <source>
        <dbReference type="ARBA" id="ARBA00022448"/>
    </source>
</evidence>
<reference evidence="8 9" key="1">
    <citation type="submission" date="2020-08" db="EMBL/GenBank/DDBJ databases">
        <title>Genomic Encyclopedia of Type Strains, Phase IV (KMG-IV): sequencing the most valuable type-strain genomes for metagenomic binning, comparative biology and taxonomic classification.</title>
        <authorList>
            <person name="Goeker M."/>
        </authorList>
    </citation>
    <scope>NUCLEOTIDE SEQUENCE [LARGE SCALE GENOMIC DNA]</scope>
    <source>
        <strain evidence="8 9">DSM 103526</strain>
    </source>
</reference>
<feature type="transmembrane region" description="Helical" evidence="6">
    <location>
        <begin position="80"/>
        <end position="98"/>
    </location>
</feature>
<dbReference type="Gene3D" id="1.20.1250.20">
    <property type="entry name" value="MFS general substrate transporter like domains"/>
    <property type="match status" value="2"/>
</dbReference>
<keyword evidence="5 6" id="KW-0472">Membrane</keyword>
<evidence type="ECO:0000313" key="9">
    <source>
        <dbReference type="Proteomes" id="UP000579281"/>
    </source>
</evidence>
<keyword evidence="4 6" id="KW-1133">Transmembrane helix</keyword>
<dbReference type="PANTHER" id="PTHR23525">
    <property type="entry name" value="TRANSPORTER, PUTATIVE-RELATED"/>
    <property type="match status" value="1"/>
</dbReference>
<dbReference type="PROSITE" id="PS00217">
    <property type="entry name" value="SUGAR_TRANSPORT_2"/>
    <property type="match status" value="1"/>
</dbReference>
<protein>
    <submittedName>
        <fullName evidence="8">MFS family permease</fullName>
    </submittedName>
</protein>
<dbReference type="GO" id="GO:0005886">
    <property type="term" value="C:plasma membrane"/>
    <property type="evidence" value="ECO:0007669"/>
    <property type="project" value="UniProtKB-SubCell"/>
</dbReference>
<feature type="transmembrane region" description="Helical" evidence="6">
    <location>
        <begin position="255"/>
        <end position="275"/>
    </location>
</feature>
<dbReference type="PANTHER" id="PTHR23525:SF1">
    <property type="entry name" value="NODULIN-LIKE DOMAIN-CONTAINING PROTEIN"/>
    <property type="match status" value="1"/>
</dbReference>
<gene>
    <name evidence="8" type="ORF">HNQ80_000741</name>
</gene>
<dbReference type="InterPro" id="IPR020846">
    <property type="entry name" value="MFS_dom"/>
</dbReference>
<evidence type="ECO:0000259" key="7">
    <source>
        <dbReference type="PROSITE" id="PS50850"/>
    </source>
</evidence>
<feature type="transmembrane region" description="Helical" evidence="6">
    <location>
        <begin position="52"/>
        <end position="73"/>
    </location>
</feature>
<comment type="subcellular location">
    <subcellularLocation>
        <location evidence="1">Cell membrane</location>
        <topology evidence="1">Multi-pass membrane protein</topology>
    </subcellularLocation>
</comment>
<dbReference type="InterPro" id="IPR011701">
    <property type="entry name" value="MFS"/>
</dbReference>
<feature type="transmembrane region" description="Helical" evidence="6">
    <location>
        <begin position="104"/>
        <end position="126"/>
    </location>
</feature>
<dbReference type="InterPro" id="IPR036259">
    <property type="entry name" value="MFS_trans_sf"/>
</dbReference>
<feature type="transmembrane region" description="Helical" evidence="6">
    <location>
        <begin position="377"/>
        <end position="396"/>
    </location>
</feature>
<evidence type="ECO:0000256" key="3">
    <source>
        <dbReference type="ARBA" id="ARBA00022692"/>
    </source>
</evidence>
<feature type="domain" description="Major facilitator superfamily (MFS) profile" evidence="7">
    <location>
        <begin position="14"/>
        <end position="399"/>
    </location>
</feature>
<accession>A0A841KR96</accession>
<dbReference type="GO" id="GO:0022857">
    <property type="term" value="F:transmembrane transporter activity"/>
    <property type="evidence" value="ECO:0007669"/>
    <property type="project" value="InterPro"/>
</dbReference>
<dbReference type="RefSeq" id="WP_184308298.1">
    <property type="nucleotide sequence ID" value="NZ_JACHEN010000003.1"/>
</dbReference>
<evidence type="ECO:0000256" key="4">
    <source>
        <dbReference type="ARBA" id="ARBA00022989"/>
    </source>
</evidence>
<dbReference type="EMBL" id="JACHEN010000003">
    <property type="protein sequence ID" value="MBB6214658.1"/>
    <property type="molecule type" value="Genomic_DNA"/>
</dbReference>
<organism evidence="8 9">
    <name type="scientific">Anaerosolibacter carboniphilus</name>
    <dbReference type="NCBI Taxonomy" id="1417629"/>
    <lineage>
        <taxon>Bacteria</taxon>
        <taxon>Bacillati</taxon>
        <taxon>Bacillota</taxon>
        <taxon>Clostridia</taxon>
        <taxon>Peptostreptococcales</taxon>
        <taxon>Thermotaleaceae</taxon>
        <taxon>Anaerosolibacter</taxon>
    </lineage>
</organism>
<dbReference type="Pfam" id="PF07690">
    <property type="entry name" value="MFS_1"/>
    <property type="match status" value="1"/>
</dbReference>
<comment type="caution">
    <text evidence="8">The sequence shown here is derived from an EMBL/GenBank/DDBJ whole genome shotgun (WGS) entry which is preliminary data.</text>
</comment>
<evidence type="ECO:0000256" key="5">
    <source>
        <dbReference type="ARBA" id="ARBA00023136"/>
    </source>
</evidence>
<dbReference type="Proteomes" id="UP000579281">
    <property type="component" value="Unassembled WGS sequence"/>
</dbReference>
<dbReference type="SUPFAM" id="SSF103473">
    <property type="entry name" value="MFS general substrate transporter"/>
    <property type="match status" value="1"/>
</dbReference>
<sequence>MVKLKNHLKQYSKNGKLFLVNSFISFFTMSAFSILLGIFLKEKQYGEAFVGSIMSIQIIAMGIGSLPSVFMLNHWGSRRSLILSLLLIAIGGVGQVVTNHEIMIIIYSILYGVGFGIQFTVEPLFLTENSSPVERMSLFSLNFVLKNIAMMIGNFSTGYISDYLKQHMSSVEAIRWILVGCSFLTLTGIYAVLKMEESTMKEKQTHNSFLAGYREMMNLPVVLYLLYNALIGLGAGMVVPFFSVYLKYSLHVDDMMVGSILSFAQLGTVLGGMLISTLARKIGKPQSVVLCQMLSIPFLLSIAFPQGLMMVAVSFFMRSSLMNMAQPVLQNLSMDLVQKESRASFSSFLALSNNILRGSGVYLGGIIMERFTYNTPYYFTVSMYFMGTILFMMIFMKDQLWKVKKQFQKQS</sequence>
<evidence type="ECO:0000256" key="6">
    <source>
        <dbReference type="SAM" id="Phobius"/>
    </source>
</evidence>
<keyword evidence="9" id="KW-1185">Reference proteome</keyword>
<dbReference type="AlphaFoldDB" id="A0A841KR96"/>
<feature type="transmembrane region" description="Helical" evidence="6">
    <location>
        <begin position="173"/>
        <end position="193"/>
    </location>
</feature>
<evidence type="ECO:0000313" key="8">
    <source>
        <dbReference type="EMBL" id="MBB6214658.1"/>
    </source>
</evidence>
<keyword evidence="2" id="KW-0813">Transport</keyword>
<dbReference type="PROSITE" id="PS50850">
    <property type="entry name" value="MFS"/>
    <property type="match status" value="1"/>
</dbReference>
<feature type="transmembrane region" description="Helical" evidence="6">
    <location>
        <begin position="221"/>
        <end position="243"/>
    </location>
</feature>
<feature type="transmembrane region" description="Helical" evidence="6">
    <location>
        <begin position="138"/>
        <end position="161"/>
    </location>
</feature>